<protein>
    <submittedName>
        <fullName evidence="1">Type II toxin-antitoxin system HicB family antitoxin</fullName>
    </submittedName>
</protein>
<comment type="caution">
    <text evidence="1">The sequence shown here is derived from an EMBL/GenBank/DDBJ whole genome shotgun (WGS) entry which is preliminary data.</text>
</comment>
<name>A0ABP8G406_9BACT</name>
<proteinExistence type="predicted"/>
<accession>A0ABP8G406</accession>
<sequence length="110" mass="12271">MEYKGFIGSVNYSSTDEVFHGKIEFVTDLVTFEGTSISELKTAFQESVDDYIEFCKETGKTPEKSLKGVFNVRVKPEIHRKAAILAVEKKISLNQVVADALSQYVGHAHV</sequence>
<dbReference type="EMBL" id="BAABGX010000005">
    <property type="protein sequence ID" value="GAA4316485.1"/>
    <property type="molecule type" value="Genomic_DNA"/>
</dbReference>
<keyword evidence="2" id="KW-1185">Reference proteome</keyword>
<dbReference type="SUPFAM" id="SSF143100">
    <property type="entry name" value="TTHA1013/TTHA0281-like"/>
    <property type="match status" value="1"/>
</dbReference>
<dbReference type="InterPro" id="IPR008651">
    <property type="entry name" value="Uncharacterised_HicB"/>
</dbReference>
<evidence type="ECO:0000313" key="1">
    <source>
        <dbReference type="EMBL" id="GAA4316485.1"/>
    </source>
</evidence>
<gene>
    <name evidence="1" type="ORF">GCM10023183_37630</name>
</gene>
<organism evidence="1 2">
    <name type="scientific">Nibribacter koreensis</name>
    <dbReference type="NCBI Taxonomy" id="1084519"/>
    <lineage>
        <taxon>Bacteria</taxon>
        <taxon>Pseudomonadati</taxon>
        <taxon>Bacteroidota</taxon>
        <taxon>Cytophagia</taxon>
        <taxon>Cytophagales</taxon>
        <taxon>Hymenobacteraceae</taxon>
        <taxon>Nibribacter</taxon>
    </lineage>
</organism>
<dbReference type="InterPro" id="IPR035069">
    <property type="entry name" value="TTHA1013/TTHA0281-like"/>
</dbReference>
<dbReference type="SUPFAM" id="SSF47598">
    <property type="entry name" value="Ribbon-helix-helix"/>
    <property type="match status" value="1"/>
</dbReference>
<dbReference type="Proteomes" id="UP001501844">
    <property type="component" value="Unassembled WGS sequence"/>
</dbReference>
<dbReference type="Pfam" id="PF05534">
    <property type="entry name" value="HicB"/>
    <property type="match status" value="1"/>
</dbReference>
<reference evidence="2" key="1">
    <citation type="journal article" date="2019" name="Int. J. Syst. Evol. Microbiol.">
        <title>The Global Catalogue of Microorganisms (GCM) 10K type strain sequencing project: providing services to taxonomists for standard genome sequencing and annotation.</title>
        <authorList>
            <consortium name="The Broad Institute Genomics Platform"/>
            <consortium name="The Broad Institute Genome Sequencing Center for Infectious Disease"/>
            <person name="Wu L."/>
            <person name="Ma J."/>
        </authorList>
    </citation>
    <scope>NUCLEOTIDE SEQUENCE [LARGE SCALE GENOMIC DNA]</scope>
    <source>
        <strain evidence="2">JCM 17917</strain>
    </source>
</reference>
<evidence type="ECO:0000313" key="2">
    <source>
        <dbReference type="Proteomes" id="UP001501844"/>
    </source>
</evidence>
<dbReference type="InterPro" id="IPR010985">
    <property type="entry name" value="Ribbon_hlx_hlx"/>
</dbReference>